<reference evidence="4 5" key="1">
    <citation type="submission" date="2017-01" db="EMBL/GenBank/DDBJ databases">
        <title>Genome Sequencing of a Marine Spirillum, Oceanospirillum multiglobuliferum ATCC 33336, from Japan.</title>
        <authorList>
            <person name="Carney J.G."/>
            <person name="Trachtenberg A.M."/>
            <person name="Rheaume B.A."/>
            <person name="Linnane J.D."/>
            <person name="Pitts N.L."/>
            <person name="Mykles D.L."/>
            <person name="Maclea K.S."/>
        </authorList>
    </citation>
    <scope>NUCLEOTIDE SEQUENCE [LARGE SCALE GENOMIC DNA]</scope>
    <source>
        <strain evidence="4 5">ATCC 33336</strain>
    </source>
</reference>
<proteinExistence type="predicted"/>
<dbReference type="Gene3D" id="1.10.287.470">
    <property type="entry name" value="Helix hairpin bin"/>
    <property type="match status" value="1"/>
</dbReference>
<accession>A0A1V4T2M6</accession>
<organism evidence="4 5">
    <name type="scientific">Oceanospirillum multiglobuliferum</name>
    <dbReference type="NCBI Taxonomy" id="64969"/>
    <lineage>
        <taxon>Bacteria</taxon>
        <taxon>Pseudomonadati</taxon>
        <taxon>Pseudomonadota</taxon>
        <taxon>Gammaproteobacteria</taxon>
        <taxon>Oceanospirillales</taxon>
        <taxon>Oceanospirillaceae</taxon>
        <taxon>Oceanospirillum</taxon>
    </lineage>
</organism>
<dbReference type="InterPro" id="IPR050465">
    <property type="entry name" value="UPF0194_transport"/>
</dbReference>
<dbReference type="GO" id="GO:0030313">
    <property type="term" value="C:cell envelope"/>
    <property type="evidence" value="ECO:0007669"/>
    <property type="project" value="UniProtKB-SubCell"/>
</dbReference>
<evidence type="ECO:0000313" key="4">
    <source>
        <dbReference type="EMBL" id="OPX54871.1"/>
    </source>
</evidence>
<dbReference type="EMBL" id="MTSM01000017">
    <property type="protein sequence ID" value="OPX54871.1"/>
    <property type="molecule type" value="Genomic_DNA"/>
</dbReference>
<comment type="subcellular location">
    <subcellularLocation>
        <location evidence="1">Cell envelope</location>
    </subcellularLocation>
</comment>
<gene>
    <name evidence="4" type="ORF">BTE48_12105</name>
</gene>
<dbReference type="PANTHER" id="PTHR32347">
    <property type="entry name" value="EFFLUX SYSTEM COMPONENT YKNX-RELATED"/>
    <property type="match status" value="1"/>
</dbReference>
<evidence type="ECO:0000256" key="2">
    <source>
        <dbReference type="ARBA" id="ARBA00023054"/>
    </source>
</evidence>
<protein>
    <submittedName>
        <fullName evidence="4">Uncharacterized protein</fullName>
    </submittedName>
</protein>
<name>A0A1V4T2M6_9GAMM</name>
<dbReference type="Proteomes" id="UP000191418">
    <property type="component" value="Unassembled WGS sequence"/>
</dbReference>
<evidence type="ECO:0000256" key="1">
    <source>
        <dbReference type="ARBA" id="ARBA00004196"/>
    </source>
</evidence>
<comment type="caution">
    <text evidence="4">The sequence shown here is derived from an EMBL/GenBank/DDBJ whole genome shotgun (WGS) entry which is preliminary data.</text>
</comment>
<dbReference type="PANTHER" id="PTHR32347:SF29">
    <property type="entry name" value="UPF0194 MEMBRANE PROTEIN YBHG"/>
    <property type="match status" value="1"/>
</dbReference>
<evidence type="ECO:0000313" key="5">
    <source>
        <dbReference type="Proteomes" id="UP000191418"/>
    </source>
</evidence>
<sequence>MRKLAVLATCVFLLAGCQQQEPPSAFGTLERDAILYRATSSEPIVEIAVKKGQQVAEGALLLRFDEVQQRLMIAQLEAELAQKKASDALMQKGARTERFIAAQARIDGVQAKLKEIGLSLKRAKTLEKQRNIAEGELERVQAEYQVTQAELVQAQQQLAELVHGNQPEELEQSAQGVLAAQARLQQAQQRLLDLSLYAQNAGMIEALPWQQGERVPVGAVVLKQTLAQQPYARIYLPERMLSQWQVGQNIGVWVDGASAVIPGKIRFISPTPAFTPHFALHQNERTRLVYLTEIALPDSTRLPSGTPVRVELP</sequence>
<dbReference type="AlphaFoldDB" id="A0A1V4T2M6"/>
<dbReference type="Gene3D" id="2.40.50.100">
    <property type="match status" value="1"/>
</dbReference>
<keyword evidence="5" id="KW-1185">Reference proteome</keyword>
<evidence type="ECO:0000256" key="3">
    <source>
        <dbReference type="SAM" id="Coils"/>
    </source>
</evidence>
<dbReference type="STRING" id="64969.SAMN02745127_01371"/>
<feature type="coiled-coil region" evidence="3">
    <location>
        <begin position="123"/>
        <end position="190"/>
    </location>
</feature>
<dbReference type="PROSITE" id="PS51257">
    <property type="entry name" value="PROKAR_LIPOPROTEIN"/>
    <property type="match status" value="1"/>
</dbReference>
<keyword evidence="2 3" id="KW-0175">Coiled coil</keyword>